<dbReference type="InterPro" id="IPR050507">
    <property type="entry name" value="PDGF/VEGF_growth_factor"/>
</dbReference>
<name>A0A672JHM3_SALFA</name>
<dbReference type="CDD" id="cd00135">
    <property type="entry name" value="PDGF"/>
    <property type="match status" value="1"/>
</dbReference>
<proteinExistence type="inferred from homology"/>
<dbReference type="Pfam" id="PF00341">
    <property type="entry name" value="PDGF"/>
    <property type="match status" value="1"/>
</dbReference>
<reference evidence="5" key="3">
    <citation type="submission" date="2025-09" db="UniProtKB">
        <authorList>
            <consortium name="Ensembl"/>
        </authorList>
    </citation>
    <scope>IDENTIFICATION</scope>
</reference>
<dbReference type="PANTHER" id="PTHR12025">
    <property type="entry name" value="VASCULAR ENDOTHELIAL GROWTH FACTOR"/>
    <property type="match status" value="1"/>
</dbReference>
<dbReference type="GO" id="GO:0001666">
    <property type="term" value="P:response to hypoxia"/>
    <property type="evidence" value="ECO:0007669"/>
    <property type="project" value="TreeGrafter"/>
</dbReference>
<dbReference type="SMART" id="SM00141">
    <property type="entry name" value="PDGF"/>
    <property type="match status" value="1"/>
</dbReference>
<dbReference type="InterPro" id="IPR029034">
    <property type="entry name" value="Cystine-knot_cytokine"/>
</dbReference>
<reference evidence="5" key="1">
    <citation type="submission" date="2019-06" db="EMBL/GenBank/DDBJ databases">
        <authorList>
            <consortium name="Wellcome Sanger Institute Data Sharing"/>
        </authorList>
    </citation>
    <scope>NUCLEOTIDE SEQUENCE [LARGE SCALE GENOMIC DNA]</scope>
</reference>
<evidence type="ECO:0000313" key="5">
    <source>
        <dbReference type="Ensembl" id="ENSSFAP00005053768.1"/>
    </source>
</evidence>
<evidence type="ECO:0000259" key="4">
    <source>
        <dbReference type="PROSITE" id="PS50278"/>
    </source>
</evidence>
<evidence type="ECO:0000256" key="1">
    <source>
        <dbReference type="ARBA" id="ARBA00023030"/>
    </source>
</evidence>
<dbReference type="GO" id="GO:0042056">
    <property type="term" value="F:chemoattractant activity"/>
    <property type="evidence" value="ECO:0007669"/>
    <property type="project" value="TreeGrafter"/>
</dbReference>
<protein>
    <recommendedName>
        <fullName evidence="4">Platelet-derived growth factor (PDGF) family profile domain-containing protein</fullName>
    </recommendedName>
</protein>
<keyword evidence="6" id="KW-1185">Reference proteome</keyword>
<dbReference type="GO" id="GO:0038084">
    <property type="term" value="P:vascular endothelial growth factor signaling pathway"/>
    <property type="evidence" value="ECO:0007669"/>
    <property type="project" value="TreeGrafter"/>
</dbReference>
<keyword evidence="2" id="KW-1015">Disulfide bond</keyword>
<dbReference type="GO" id="GO:0008083">
    <property type="term" value="F:growth factor activity"/>
    <property type="evidence" value="ECO:0007669"/>
    <property type="project" value="UniProtKB-KW"/>
</dbReference>
<reference evidence="5" key="2">
    <citation type="submission" date="2025-08" db="UniProtKB">
        <authorList>
            <consortium name="Ensembl"/>
        </authorList>
    </citation>
    <scope>IDENTIFICATION</scope>
</reference>
<dbReference type="GO" id="GO:0005615">
    <property type="term" value="C:extracellular space"/>
    <property type="evidence" value="ECO:0007669"/>
    <property type="project" value="TreeGrafter"/>
</dbReference>
<feature type="domain" description="Platelet-derived growth factor (PDGF) family profile" evidence="4">
    <location>
        <begin position="75"/>
        <end position="193"/>
    </location>
</feature>
<dbReference type="GO" id="GO:0050930">
    <property type="term" value="P:induction of positive chemotaxis"/>
    <property type="evidence" value="ECO:0007669"/>
    <property type="project" value="TreeGrafter"/>
</dbReference>
<dbReference type="InParanoid" id="A0A672JHM3"/>
<accession>A0A672JHM3</accession>
<dbReference type="Ensembl" id="ENSSFAT00005055446.1">
    <property type="protein sequence ID" value="ENSSFAP00005053768.1"/>
    <property type="gene ID" value="ENSSFAG00005025665.1"/>
</dbReference>
<dbReference type="Proteomes" id="UP000472267">
    <property type="component" value="Chromosome 15"/>
</dbReference>
<dbReference type="GO" id="GO:0048010">
    <property type="term" value="P:vascular endothelial growth factor receptor signaling pathway"/>
    <property type="evidence" value="ECO:0007669"/>
    <property type="project" value="TreeGrafter"/>
</dbReference>
<dbReference type="GO" id="GO:0060754">
    <property type="term" value="P:positive regulation of mast cell chemotaxis"/>
    <property type="evidence" value="ECO:0007669"/>
    <property type="project" value="TreeGrafter"/>
</dbReference>
<evidence type="ECO:0000256" key="2">
    <source>
        <dbReference type="ARBA" id="ARBA00023157"/>
    </source>
</evidence>
<dbReference type="GO" id="GO:0002040">
    <property type="term" value="P:sprouting angiogenesis"/>
    <property type="evidence" value="ECO:0007669"/>
    <property type="project" value="TreeGrafter"/>
</dbReference>
<dbReference type="InterPro" id="IPR000072">
    <property type="entry name" value="PDGF/VEGF_dom"/>
</dbReference>
<sequence>MFEGGVYFPSILTSAHCFTAHLPCSFSHSLLNVFCRCHILQRKTAPKVRLLTSTDQEFRPLENGSGSQSGLVPSSVMDFREVLAKSMCRPMEQLVDVEREFPEDVEHLYIPACVPLWRCSGCCGDENLECQPTLERNVTLQVWRGPRSPGRLKHQVFPPLMLSSAPQVVKILPLRSKHSAEISFVEHQKCECR</sequence>
<evidence type="ECO:0000256" key="3">
    <source>
        <dbReference type="RuleBase" id="RU003818"/>
    </source>
</evidence>
<dbReference type="PANTHER" id="PTHR12025:SF15">
    <property type="entry name" value="VASCULAR ENDOTHELIAL GROWTH FACTOR C-LIKE ISOFORM X1"/>
    <property type="match status" value="1"/>
</dbReference>
<dbReference type="Gene3D" id="2.10.90.10">
    <property type="entry name" value="Cystine-knot cytokines"/>
    <property type="match status" value="1"/>
</dbReference>
<dbReference type="PROSITE" id="PS50278">
    <property type="entry name" value="PDGF_2"/>
    <property type="match status" value="1"/>
</dbReference>
<dbReference type="AlphaFoldDB" id="A0A672JHM3"/>
<dbReference type="SUPFAM" id="SSF57501">
    <property type="entry name" value="Cystine-knot cytokines"/>
    <property type="match status" value="1"/>
</dbReference>
<dbReference type="GO" id="GO:0001938">
    <property type="term" value="P:positive regulation of endothelial cell proliferation"/>
    <property type="evidence" value="ECO:0007669"/>
    <property type="project" value="TreeGrafter"/>
</dbReference>
<keyword evidence="1 3" id="KW-0339">Growth factor</keyword>
<evidence type="ECO:0000313" key="6">
    <source>
        <dbReference type="Proteomes" id="UP000472267"/>
    </source>
</evidence>
<dbReference type="GO" id="GO:0005172">
    <property type="term" value="F:vascular endothelial growth factor receptor binding"/>
    <property type="evidence" value="ECO:0007669"/>
    <property type="project" value="TreeGrafter"/>
</dbReference>
<dbReference type="GO" id="GO:0045766">
    <property type="term" value="P:positive regulation of angiogenesis"/>
    <property type="evidence" value="ECO:0007669"/>
    <property type="project" value="TreeGrafter"/>
</dbReference>
<comment type="similarity">
    <text evidence="3">Belongs to the PDGF/VEGF growth factor family.</text>
</comment>
<dbReference type="GO" id="GO:0016020">
    <property type="term" value="C:membrane"/>
    <property type="evidence" value="ECO:0007669"/>
    <property type="project" value="InterPro"/>
</dbReference>
<organism evidence="5 6">
    <name type="scientific">Salarias fasciatus</name>
    <name type="common">Jewelled blenny</name>
    <name type="synonym">Blennius fasciatus</name>
    <dbReference type="NCBI Taxonomy" id="181472"/>
    <lineage>
        <taxon>Eukaryota</taxon>
        <taxon>Metazoa</taxon>
        <taxon>Chordata</taxon>
        <taxon>Craniata</taxon>
        <taxon>Vertebrata</taxon>
        <taxon>Euteleostomi</taxon>
        <taxon>Actinopterygii</taxon>
        <taxon>Neopterygii</taxon>
        <taxon>Teleostei</taxon>
        <taxon>Neoteleostei</taxon>
        <taxon>Acanthomorphata</taxon>
        <taxon>Ovalentaria</taxon>
        <taxon>Blenniimorphae</taxon>
        <taxon>Blenniiformes</taxon>
        <taxon>Blennioidei</taxon>
        <taxon>Blenniidae</taxon>
        <taxon>Salariinae</taxon>
        <taxon>Salarias</taxon>
    </lineage>
</organism>